<dbReference type="Proteomes" id="UP000554482">
    <property type="component" value="Unassembled WGS sequence"/>
</dbReference>
<evidence type="ECO:0000313" key="5">
    <source>
        <dbReference type="Proteomes" id="UP000554482"/>
    </source>
</evidence>
<evidence type="ECO:0000313" key="4">
    <source>
        <dbReference type="EMBL" id="KAF5176057.1"/>
    </source>
</evidence>
<evidence type="ECO:0000256" key="2">
    <source>
        <dbReference type="ARBA" id="ARBA00023186"/>
    </source>
</evidence>
<dbReference type="OrthoDB" id="513226at2759"/>
<dbReference type="PANTHER" id="PTHR33791:SF12">
    <property type="entry name" value="CHAPERONIN-LIKE RBCX PROTEIN 1, CHLOROPLASTIC"/>
    <property type="match status" value="1"/>
</dbReference>
<comment type="caution">
    <text evidence="4">The sequence shown here is derived from an EMBL/GenBank/DDBJ whole genome shotgun (WGS) entry which is preliminary data.</text>
</comment>
<dbReference type="Gene3D" id="1.10.1200.210">
    <property type="entry name" value="Chaperonin-like RbcX"/>
    <property type="match status" value="1"/>
</dbReference>
<keyword evidence="5" id="KW-1185">Reference proteome</keyword>
<dbReference type="GO" id="GO:0015979">
    <property type="term" value="P:photosynthesis"/>
    <property type="evidence" value="ECO:0007669"/>
    <property type="project" value="UniProtKB-KW"/>
</dbReference>
<dbReference type="GO" id="GO:0015977">
    <property type="term" value="P:carbon fixation"/>
    <property type="evidence" value="ECO:0007669"/>
    <property type="project" value="UniProtKB-KW"/>
</dbReference>
<keyword evidence="1" id="KW-0602">Photosynthesis</keyword>
<dbReference type="Pfam" id="PF02341">
    <property type="entry name" value="RbcX"/>
    <property type="match status" value="1"/>
</dbReference>
<dbReference type="SUPFAM" id="SSF158615">
    <property type="entry name" value="RbcX-like"/>
    <property type="match status" value="1"/>
</dbReference>
<protein>
    <submittedName>
        <fullName evidence="4">Chaperonin-like rbcx protein 1 protein</fullName>
    </submittedName>
</protein>
<proteinExistence type="predicted"/>
<accession>A0A7J6UU09</accession>
<dbReference type="PANTHER" id="PTHR33791">
    <property type="entry name" value="CHAPERONIN-LIKE RBCX PROTEIN 1, CHLOROPLASTIC"/>
    <property type="match status" value="1"/>
</dbReference>
<gene>
    <name evidence="4" type="ORF">FRX31_034357</name>
</gene>
<evidence type="ECO:0000256" key="1">
    <source>
        <dbReference type="ARBA" id="ARBA00022531"/>
    </source>
</evidence>
<dbReference type="AlphaFoldDB" id="A0A7J6UU09"/>
<dbReference type="InterPro" id="IPR003435">
    <property type="entry name" value="Chaperonin_RcbX"/>
</dbReference>
<organism evidence="4 5">
    <name type="scientific">Thalictrum thalictroides</name>
    <name type="common">Rue-anemone</name>
    <name type="synonym">Anemone thalictroides</name>
    <dbReference type="NCBI Taxonomy" id="46969"/>
    <lineage>
        <taxon>Eukaryota</taxon>
        <taxon>Viridiplantae</taxon>
        <taxon>Streptophyta</taxon>
        <taxon>Embryophyta</taxon>
        <taxon>Tracheophyta</taxon>
        <taxon>Spermatophyta</taxon>
        <taxon>Magnoliopsida</taxon>
        <taxon>Ranunculales</taxon>
        <taxon>Ranunculaceae</taxon>
        <taxon>Thalictroideae</taxon>
        <taxon>Thalictrum</taxon>
    </lineage>
</organism>
<dbReference type="GO" id="GO:0110102">
    <property type="term" value="P:ribulose bisphosphate carboxylase complex assembly"/>
    <property type="evidence" value="ECO:0007669"/>
    <property type="project" value="InterPro"/>
</dbReference>
<keyword evidence="3" id="KW-0120">Carbon dioxide fixation</keyword>
<keyword evidence="2" id="KW-0143">Chaperone</keyword>
<reference evidence="4 5" key="1">
    <citation type="submission" date="2020-06" db="EMBL/GenBank/DDBJ databases">
        <title>Transcriptomic and genomic resources for Thalictrum thalictroides and T. hernandezii: Facilitating candidate gene discovery in an emerging model plant lineage.</title>
        <authorList>
            <person name="Arias T."/>
            <person name="Riano-Pachon D.M."/>
            <person name="Di Stilio V.S."/>
        </authorList>
    </citation>
    <scope>NUCLEOTIDE SEQUENCE [LARGE SCALE GENOMIC DNA]</scope>
    <source>
        <strain evidence="5">cv. WT478/WT964</strain>
        <tissue evidence="4">Leaves</tissue>
    </source>
</reference>
<evidence type="ECO:0000256" key="3">
    <source>
        <dbReference type="ARBA" id="ARBA00023300"/>
    </source>
</evidence>
<dbReference type="GO" id="GO:0044183">
    <property type="term" value="F:protein folding chaperone"/>
    <property type="evidence" value="ECO:0007669"/>
    <property type="project" value="InterPro"/>
</dbReference>
<name>A0A7J6UU09_THATH</name>
<dbReference type="InterPro" id="IPR038052">
    <property type="entry name" value="Chaperonin_RbcX_sf"/>
</dbReference>
<dbReference type="EMBL" id="JABWDY010043260">
    <property type="protein sequence ID" value="KAF5176057.1"/>
    <property type="molecule type" value="Genomic_DNA"/>
</dbReference>
<sequence length="80" mass="9468">MEFLDRNSVNDGDQFCANLMRESSRHQGLALRILEVRSAYCKNDFEWDNMKMLAVKMVDESNTRLMRDYVLETSQLEDDK</sequence>